<sequence length="188" mass="21079">MKQKPVSRWHRSILLLVCAVLLSQQGCFQHRERYNLASFWADYNTLRAPAIFFEKKFHFPYKAKQVSYLHWQYGVTPGRNVKYVRPDLVGNNPAAEAAAVERVINVSATEGALQPMMEPMPEMKSNLQIQTDSKPAVNPNKGMSVAPPSVKLKPHVQKTQIRKNARFSVEIIPPPPAPAASPAEPLVP</sequence>
<evidence type="ECO:0000313" key="1">
    <source>
        <dbReference type="EMBL" id="QDV52311.1"/>
    </source>
</evidence>
<gene>
    <name evidence="1" type="ORF">Enr17x_43720</name>
</gene>
<accession>A0A518IGU2</accession>
<dbReference type="Proteomes" id="UP000318313">
    <property type="component" value="Chromosome"/>
</dbReference>
<dbReference type="RefSeq" id="WP_145311650.1">
    <property type="nucleotide sequence ID" value="NZ_CP037452.1"/>
</dbReference>
<organism evidence="1 2">
    <name type="scientific">Gimesia fumaroli</name>
    <dbReference type="NCBI Taxonomy" id="2527976"/>
    <lineage>
        <taxon>Bacteria</taxon>
        <taxon>Pseudomonadati</taxon>
        <taxon>Planctomycetota</taxon>
        <taxon>Planctomycetia</taxon>
        <taxon>Planctomycetales</taxon>
        <taxon>Planctomycetaceae</taxon>
        <taxon>Gimesia</taxon>
    </lineage>
</organism>
<evidence type="ECO:0000313" key="2">
    <source>
        <dbReference type="Proteomes" id="UP000318313"/>
    </source>
</evidence>
<proteinExistence type="predicted"/>
<dbReference type="AlphaFoldDB" id="A0A518IGU2"/>
<keyword evidence="2" id="KW-1185">Reference proteome</keyword>
<dbReference type="KEGG" id="gfm:Enr17x_43720"/>
<protein>
    <submittedName>
        <fullName evidence="1">Uncharacterized protein</fullName>
    </submittedName>
</protein>
<dbReference type="EMBL" id="CP037452">
    <property type="protein sequence ID" value="QDV52311.1"/>
    <property type="molecule type" value="Genomic_DNA"/>
</dbReference>
<reference evidence="1 2" key="1">
    <citation type="submission" date="2019-03" db="EMBL/GenBank/DDBJ databases">
        <title>Deep-cultivation of Planctomycetes and their phenomic and genomic characterization uncovers novel biology.</title>
        <authorList>
            <person name="Wiegand S."/>
            <person name="Jogler M."/>
            <person name="Boedeker C."/>
            <person name="Pinto D."/>
            <person name="Vollmers J."/>
            <person name="Rivas-Marin E."/>
            <person name="Kohn T."/>
            <person name="Peeters S.H."/>
            <person name="Heuer A."/>
            <person name="Rast P."/>
            <person name="Oberbeckmann S."/>
            <person name="Bunk B."/>
            <person name="Jeske O."/>
            <person name="Meyerdierks A."/>
            <person name="Storesund J.E."/>
            <person name="Kallscheuer N."/>
            <person name="Luecker S."/>
            <person name="Lage O.M."/>
            <person name="Pohl T."/>
            <person name="Merkel B.J."/>
            <person name="Hornburger P."/>
            <person name="Mueller R.-W."/>
            <person name="Bruemmer F."/>
            <person name="Labrenz M."/>
            <person name="Spormann A.M."/>
            <person name="Op den Camp H."/>
            <person name="Overmann J."/>
            <person name="Amann R."/>
            <person name="Jetten M.S.M."/>
            <person name="Mascher T."/>
            <person name="Medema M.H."/>
            <person name="Devos D.P."/>
            <person name="Kaster A.-K."/>
            <person name="Ovreas L."/>
            <person name="Rohde M."/>
            <person name="Galperin M.Y."/>
            <person name="Jogler C."/>
        </authorList>
    </citation>
    <scope>NUCLEOTIDE SEQUENCE [LARGE SCALE GENOMIC DNA]</scope>
    <source>
        <strain evidence="1 2">Enr17</strain>
    </source>
</reference>
<name>A0A518IGU2_9PLAN</name>
<dbReference type="OrthoDB" id="290622at2"/>